<dbReference type="InterPro" id="IPR000850">
    <property type="entry name" value="Adenylat/UMP-CMP_kin"/>
</dbReference>
<gene>
    <name evidence="6" type="ORF">MS3_00418</name>
</gene>
<dbReference type="InterPro" id="IPR047499">
    <property type="entry name" value="DD_AK7"/>
</dbReference>
<dbReference type="GO" id="GO:0006139">
    <property type="term" value="P:nucleobase-containing compound metabolic process"/>
    <property type="evidence" value="ECO:0007669"/>
    <property type="project" value="InterPro"/>
</dbReference>
<feature type="coiled-coil region" evidence="4">
    <location>
        <begin position="700"/>
        <end position="760"/>
    </location>
</feature>
<dbReference type="InterPro" id="IPR007858">
    <property type="entry name" value="Dpy-30_motif"/>
</dbReference>
<dbReference type="SUPFAM" id="SSF52540">
    <property type="entry name" value="P-loop containing nucleoside triphosphate hydrolases"/>
    <property type="match status" value="1"/>
</dbReference>
<accession>A0A094ZEV1</accession>
<dbReference type="EMBL" id="KL250498">
    <property type="protein sequence ID" value="KGB32292.1"/>
    <property type="molecule type" value="Genomic_DNA"/>
</dbReference>
<evidence type="ECO:0000313" key="6">
    <source>
        <dbReference type="EMBL" id="KGB32292.1"/>
    </source>
</evidence>
<evidence type="ECO:0000256" key="3">
    <source>
        <dbReference type="ARBA" id="ARBA00022777"/>
    </source>
</evidence>
<dbReference type="PANTHER" id="PTHR23359">
    <property type="entry name" value="NUCLEOTIDE KINASE"/>
    <property type="match status" value="1"/>
</dbReference>
<feature type="compositionally biased region" description="Acidic residues" evidence="5">
    <location>
        <begin position="492"/>
        <end position="508"/>
    </location>
</feature>
<dbReference type="Gene3D" id="1.20.890.10">
    <property type="entry name" value="cAMP-dependent protein kinase regulatory subunit, dimerization-anchoring domain"/>
    <property type="match status" value="1"/>
</dbReference>
<dbReference type="GO" id="GO:0019205">
    <property type="term" value="F:nucleobase-containing compound kinase activity"/>
    <property type="evidence" value="ECO:0007669"/>
    <property type="project" value="InterPro"/>
</dbReference>
<dbReference type="Gene3D" id="3.40.50.720">
    <property type="entry name" value="NAD(P)-binding Rossmann-like Domain"/>
    <property type="match status" value="1"/>
</dbReference>
<dbReference type="InterPro" id="IPR027417">
    <property type="entry name" value="P-loop_NTPase"/>
</dbReference>
<dbReference type="STRING" id="6185.A0A094ZEV1"/>
<organism evidence="6">
    <name type="scientific">Schistosoma haematobium</name>
    <name type="common">Blood fluke</name>
    <dbReference type="NCBI Taxonomy" id="6185"/>
    <lineage>
        <taxon>Eukaryota</taxon>
        <taxon>Metazoa</taxon>
        <taxon>Spiralia</taxon>
        <taxon>Lophotrochozoa</taxon>
        <taxon>Platyhelminthes</taxon>
        <taxon>Trematoda</taxon>
        <taxon>Digenea</taxon>
        <taxon>Strigeidida</taxon>
        <taxon>Schistosomatoidea</taxon>
        <taxon>Schistosomatidae</taxon>
        <taxon>Schistosoma</taxon>
    </lineage>
</organism>
<keyword evidence="3 6" id="KW-0418">Kinase</keyword>
<keyword evidence="4" id="KW-0175">Coiled coil</keyword>
<sequence length="849" mass="97123">MNEAERSKVFIANVDRYDECNIAKFLSQLVIGRASKAEDEEAVEEGNVTSKQVGNPQTYSIYGTVDDSCKDPPGFVNIITMDDKRQDYVEKIMECDYIIYNIKDDHTVVDDALWILDQIHSNLESFTTQKIFILISSVLTWSKSALPDPDDPEMPFTDDDYLRRKSHPNFKEHILAEKSVVQQGKTVIAFVLQNKLKLLTYVVACGLTYGEKENVFHHFFKAAWNNEEFIQLPGDGNNIVPTIHLRDLTSILQFVMEMRPAKHYILAKDDSQNTLREIVKAISTSMTTGHIKSISKEEALFCRDITQNSMDQLLVSIRMNASYVKENFQIKWHCETGLVDHINLITKEYKLSRQLIPIRLCILGPPASGKTTLAKKLCEYYKLPHIHIKQVIDEAIANLKKRVQMIEEAQSDQNQMVNENEYPGSEDSEFLEAIQQNMTENNGRLGLEYVTTLFQEKLNSKPCQNQGYIIDGYPKSKKQAASLFSPSGGSGDGEEDEGEQENEEEEEEGIKAIDTSDFTQSANELFKSQYLQSEKEADDVTKELGLLSTQPIPMQLPKGLLPAYVFELQATDKFLRDRIMNMPEYKVHGTHYTESGFWRRLNEYRTNQIGINPALSPTLNIPGSPGSEPEVGQVDLNSLSPLASASIYENSVRAYFDSKGILQIPVNIMTDESEELEQTFRKLVYFIGPPRNYGLSDEEIEKQRLIVEKQRIEFERAEEERLKQEIETAEAERNQRIKEWKEKQEALEKEEKDLLNKESEPLRAYLRKHIMPVLAKGLTECVRKRPDDPLDFLRKNSEEHVHTFILADVVLEMTELRYLDRQPDREVAGVGDKIGFSASVKTRSSDDES</sequence>
<protein>
    <submittedName>
        <fullName evidence="6">Adenylate kinase 7</fullName>
    </submittedName>
</protein>
<keyword evidence="2" id="KW-0547">Nucleotide-binding</keyword>
<reference evidence="6" key="1">
    <citation type="journal article" date="2012" name="Nat. Genet.">
        <title>Whole-genome sequence of Schistosoma haematobium.</title>
        <authorList>
            <person name="Young N.D."/>
            <person name="Jex A.R."/>
            <person name="Li B."/>
            <person name="Liu S."/>
            <person name="Yang L."/>
            <person name="Xiong Z."/>
            <person name="Li Y."/>
            <person name="Cantacessi C."/>
            <person name="Hall R.S."/>
            <person name="Xu X."/>
            <person name="Chen F."/>
            <person name="Wu X."/>
            <person name="Zerlotini A."/>
            <person name="Oliveira G."/>
            <person name="Hofmann A."/>
            <person name="Zhang G."/>
            <person name="Fang X."/>
            <person name="Kang Y."/>
            <person name="Campbell B.E."/>
            <person name="Loukas A."/>
            <person name="Ranganathan S."/>
            <person name="Rollinson D."/>
            <person name="Rinaldi G."/>
            <person name="Brindley P.J."/>
            <person name="Yang H."/>
            <person name="Wang J."/>
            <person name="Wang J."/>
            <person name="Gasser R.B."/>
        </authorList>
    </citation>
    <scope>NUCLEOTIDE SEQUENCE [LARGE SCALE GENOMIC DNA]</scope>
</reference>
<evidence type="ECO:0000256" key="4">
    <source>
        <dbReference type="SAM" id="Coils"/>
    </source>
</evidence>
<dbReference type="AlphaFoldDB" id="A0A094ZEV1"/>
<name>A0A094ZEV1_SCHHA</name>
<evidence type="ECO:0000256" key="5">
    <source>
        <dbReference type="SAM" id="MobiDB-lite"/>
    </source>
</evidence>
<dbReference type="SUPFAM" id="SSF51735">
    <property type="entry name" value="NAD(P)-binding Rossmann-fold domains"/>
    <property type="match status" value="1"/>
</dbReference>
<evidence type="ECO:0000256" key="1">
    <source>
        <dbReference type="ARBA" id="ARBA00022679"/>
    </source>
</evidence>
<dbReference type="GO" id="GO:0005524">
    <property type="term" value="F:ATP binding"/>
    <property type="evidence" value="ECO:0007669"/>
    <property type="project" value="InterPro"/>
</dbReference>
<evidence type="ECO:0000256" key="2">
    <source>
        <dbReference type="ARBA" id="ARBA00022741"/>
    </source>
</evidence>
<dbReference type="Gene3D" id="3.40.50.300">
    <property type="entry name" value="P-loop containing nucleotide triphosphate hydrolases"/>
    <property type="match status" value="1"/>
</dbReference>
<dbReference type="CDD" id="cd22967">
    <property type="entry name" value="DD_AK7"/>
    <property type="match status" value="1"/>
</dbReference>
<dbReference type="InterPro" id="IPR036291">
    <property type="entry name" value="NAD(P)-bd_dom_sf"/>
</dbReference>
<keyword evidence="1" id="KW-0808">Transferase</keyword>
<dbReference type="Pfam" id="PF05186">
    <property type="entry name" value="Dpy-30"/>
    <property type="match status" value="1"/>
</dbReference>
<proteinExistence type="predicted"/>
<feature type="region of interest" description="Disordered" evidence="5">
    <location>
        <begin position="479"/>
        <end position="516"/>
    </location>
</feature>